<dbReference type="EMBL" id="BONG01000025">
    <property type="protein sequence ID" value="GIF90700.1"/>
    <property type="molecule type" value="Genomic_DNA"/>
</dbReference>
<accession>A0A8J3NS55</accession>
<comment type="caution">
    <text evidence="1">The sequence shown here is derived from an EMBL/GenBank/DDBJ whole genome shotgun (WGS) entry which is preliminary data.</text>
</comment>
<dbReference type="Gene3D" id="1.10.1370.30">
    <property type="match status" value="1"/>
</dbReference>
<sequence>MSDPAVTAAERCYLHARELADRLELAEALGTAEPGLAEEAAASRTHLLATLSAVGLDTDRTTRHAALRQTADCAVLTADGQAAECSAPPDTADRRAMEIMRRWAELSAADPAASAEHPQARPSAEFDELRDTIEQDYSARQAAVEHDGRTLTRLAVLGGLGDEPDPERRRRLFHTLRPVWQSIDGDGDDSPYRRLLAHSARRWAHGSPVAANAAALGIAVSQVEPALVAILETWRAITAGGPPIEPWDWWHTYGTTARALRSAIPLHRLRPLSDAYHAALGADPAELGVRYDVTTRPDRPPVPVAYTTFGSRPRETPGGWTRAVPWVLGTYTAGGLGELTELIHETGHALHVAAITARPAYADWPDSDALTEAIAELTALDTAEPAWHEHWLGASVPARTALRDRYADVMLDVCWALFEIRLHADPARRPNDVWAELTSTYLGVVAHPELSWWAMRGQLVQEPGYMVNYALGPILAADLRAAVRAARGDWTTGDPGWYAWVSEHVYRFGLARSSGDVLRDLLDRPPSAAALLAELHRAA</sequence>
<name>A0A8J3NS55_9ACTN</name>
<evidence type="ECO:0000313" key="2">
    <source>
        <dbReference type="Proteomes" id="UP000619293"/>
    </source>
</evidence>
<dbReference type="AlphaFoldDB" id="A0A8J3NS55"/>
<gene>
    <name evidence="1" type="ORF">Cch02nite_41440</name>
</gene>
<dbReference type="Proteomes" id="UP000619293">
    <property type="component" value="Unassembled WGS sequence"/>
</dbReference>
<proteinExistence type="predicted"/>
<keyword evidence="2" id="KW-1185">Reference proteome</keyword>
<reference evidence="1 2" key="1">
    <citation type="submission" date="2021-01" db="EMBL/GenBank/DDBJ databases">
        <title>Whole genome shotgun sequence of Catellatospora chokoriensis NBRC 107358.</title>
        <authorList>
            <person name="Komaki H."/>
            <person name="Tamura T."/>
        </authorList>
    </citation>
    <scope>NUCLEOTIDE SEQUENCE [LARGE SCALE GENOMIC DNA]</scope>
    <source>
        <strain evidence="1 2">NBRC 107358</strain>
    </source>
</reference>
<dbReference type="SUPFAM" id="SSF55486">
    <property type="entry name" value="Metalloproteases ('zincins'), catalytic domain"/>
    <property type="match status" value="1"/>
</dbReference>
<protein>
    <submittedName>
        <fullName evidence="1">Uncharacterized protein</fullName>
    </submittedName>
</protein>
<evidence type="ECO:0000313" key="1">
    <source>
        <dbReference type="EMBL" id="GIF90700.1"/>
    </source>
</evidence>
<organism evidence="1 2">
    <name type="scientific">Catellatospora chokoriensis</name>
    <dbReference type="NCBI Taxonomy" id="310353"/>
    <lineage>
        <taxon>Bacteria</taxon>
        <taxon>Bacillati</taxon>
        <taxon>Actinomycetota</taxon>
        <taxon>Actinomycetes</taxon>
        <taxon>Micromonosporales</taxon>
        <taxon>Micromonosporaceae</taxon>
        <taxon>Catellatospora</taxon>
    </lineage>
</organism>
<dbReference type="RefSeq" id="WP_191843078.1">
    <property type="nucleotide sequence ID" value="NZ_BAAALB010000031.1"/>
</dbReference>